<accession>A0A1I0E632</accession>
<dbReference type="InterPro" id="IPR010352">
    <property type="entry name" value="DUF945"/>
</dbReference>
<evidence type="ECO:0008006" key="3">
    <source>
        <dbReference type="Google" id="ProtNLM"/>
    </source>
</evidence>
<dbReference type="AlphaFoldDB" id="A0A1I0E632"/>
<dbReference type="Pfam" id="PF06097">
    <property type="entry name" value="DUF945"/>
    <property type="match status" value="2"/>
</dbReference>
<evidence type="ECO:0000313" key="1">
    <source>
        <dbReference type="EMBL" id="SET40448.1"/>
    </source>
</evidence>
<dbReference type="Proteomes" id="UP000242642">
    <property type="component" value="Unassembled WGS sequence"/>
</dbReference>
<evidence type="ECO:0000313" key="2">
    <source>
        <dbReference type="Proteomes" id="UP000242642"/>
    </source>
</evidence>
<proteinExistence type="predicted"/>
<dbReference type="RefSeq" id="WP_093321115.1">
    <property type="nucleotide sequence ID" value="NZ_FOHV01000023.1"/>
</dbReference>
<reference evidence="2" key="1">
    <citation type="submission" date="2016-10" db="EMBL/GenBank/DDBJ databases">
        <authorList>
            <person name="Varghese N."/>
            <person name="Submissions S."/>
        </authorList>
    </citation>
    <scope>NUCLEOTIDE SEQUENCE [LARGE SCALE GENOMIC DNA]</scope>
    <source>
        <strain evidence="2">DSM 18579</strain>
    </source>
</reference>
<protein>
    <recommendedName>
        <fullName evidence="3">DUF945 domain-containing protein</fullName>
    </recommendedName>
</protein>
<keyword evidence="2" id="KW-1185">Reference proteome</keyword>
<organism evidence="1 2">
    <name type="scientific">Thorsellia anophelis DSM 18579</name>
    <dbReference type="NCBI Taxonomy" id="1123402"/>
    <lineage>
        <taxon>Bacteria</taxon>
        <taxon>Pseudomonadati</taxon>
        <taxon>Pseudomonadota</taxon>
        <taxon>Gammaproteobacteria</taxon>
        <taxon>Enterobacterales</taxon>
        <taxon>Thorselliaceae</taxon>
        <taxon>Thorsellia</taxon>
    </lineage>
</organism>
<sequence>MTQPAPSNKMKKSLVALGIIAVVGSGAYLGTTWHISKEMDARLGRFVEQTNSKMQENKYLVIKPIITLGEVKSSFFTTEFKLNVGIENIEKLQAQHNLTKMEENVKSDYPIYSDVEIAEAKTAIEKMPDVIDVMAINNIAKHGPIPNISSFNFKPGLMSVSSSTGFTDLSPAITEKLIHEISDTNKDILKNHNYLSGNTFVSFAREFHLQFTSDELSLSQAIPTPAEDDYLEESNEAASPKETLIDINVGKITIDLTAPRDMSTLDLNFDIGKISVVSPQSNLINAQIDGMNLTSVLNRGNVLSGQSNFVVRPIKIETAANPNLTNSISFEGLQVDTNRSINSSGLTANENQNIVLLPITNTSYDTNWFDDSYEIKTFSSSNITLKAIGKDVSTDFYLKYEQLLKKDLNRAREFVVTGDIYGLLGNSNSPGYLLELLDFYRSITGTMDMTLDPFDINSSTKAVFEVGKTPIDRDDFNLKVGTSKIIINRESNEADKPLNFGVNVMSLNIAHHKYDDLAEEDSNISFTLKDTGIQYSVPLSNIYPYSSEYKIGNLSVASSFTPTINLTNLNFGSNLTPSDNTLGYFESYKIENAKFRGLDLGGLDIQAHLTNIDKAGIDLVLTNFKDAFAAYKEAYEKPSESTDSFYMGNGANLGQELALKFSDNGLQIAETILSKGIEFGISPIKLNSEAGMTSLDFNLKLKPITAEILKNIDPDDTTKAYSIIDNMTFNFDADIAYLVDVAARSTLIMQSPGNENIDTAELTSIKEMYNEMANGFISQPPFNTFLTQPSPDKITSQISFKGGNVMINGQEMPLEELLMGVGL</sequence>
<dbReference type="OrthoDB" id="5444681at2"/>
<gene>
    <name evidence="1" type="ORF">SAMN02583745_02261</name>
</gene>
<name>A0A1I0E632_9GAMM</name>
<dbReference type="EMBL" id="FOHV01000023">
    <property type="protein sequence ID" value="SET40448.1"/>
    <property type="molecule type" value="Genomic_DNA"/>
</dbReference>